<comment type="similarity">
    <text evidence="2">Belongs to the major facilitator superfamily. Folate-biopterin transporter (TC 2.A.71) family.</text>
</comment>
<sequence>MISSTLSCEDEVVELDWVSFIILLLQRIMLESLFETGGCDVEQLLELVLDEDVLQLWFFFLGVENIALGLLAIPASSQIFLGFVIYEKKTTDHDSSIKKKQAIDNLGGALRGMYDTIQIPQVWKPSLYMYLSIALSFSTHEGHFYWYTDSKAGPAFSQELVGMVHAIGACASIVGVLIYHKLLKDYPFRKLLFFAQLVYALSGFLDLIFILRWNLALGIPDYLFVVLEECVTRIVSRVRWMPMIVLSTSLCPIGLEGTFFALLMSIDSLGSLSSKWGGAIVLQVFHVTRTDFTNLWLVTFIKNIMRLVTLCFIFLVPNTGRLDTPNPSDILQSESKNADLETNSDNLQLLGYFLPVLQTALYIHLVSSKKGGHT</sequence>
<dbReference type="GO" id="GO:0016020">
    <property type="term" value="C:membrane"/>
    <property type="evidence" value="ECO:0007669"/>
    <property type="project" value="UniProtKB-SubCell"/>
</dbReference>
<evidence type="ECO:0000256" key="5">
    <source>
        <dbReference type="ARBA" id="ARBA00022989"/>
    </source>
</evidence>
<name>A0A6L2P173_TANCI</name>
<dbReference type="Pfam" id="PF03092">
    <property type="entry name" value="BT1"/>
    <property type="match status" value="1"/>
</dbReference>
<dbReference type="Gene3D" id="1.20.1250.20">
    <property type="entry name" value="MFS general substrate transporter like domains"/>
    <property type="match status" value="1"/>
</dbReference>
<reference evidence="9" key="1">
    <citation type="journal article" date="2019" name="Sci. Rep.">
        <title>Draft genome of Tanacetum cinerariifolium, the natural source of mosquito coil.</title>
        <authorList>
            <person name="Yamashiro T."/>
            <person name="Shiraishi A."/>
            <person name="Satake H."/>
            <person name="Nakayama K."/>
        </authorList>
    </citation>
    <scope>NUCLEOTIDE SEQUENCE</scope>
</reference>
<keyword evidence="5 8" id="KW-1133">Transmembrane helix</keyword>
<evidence type="ECO:0000313" key="9">
    <source>
        <dbReference type="EMBL" id="GEU91647.1"/>
    </source>
</evidence>
<evidence type="ECO:0000256" key="7">
    <source>
        <dbReference type="ARBA" id="ARBA00044504"/>
    </source>
</evidence>
<evidence type="ECO:0000256" key="6">
    <source>
        <dbReference type="ARBA" id="ARBA00023136"/>
    </source>
</evidence>
<proteinExistence type="inferred from homology"/>
<gene>
    <name evidence="9" type="ORF">Tci_063625</name>
</gene>
<evidence type="ECO:0000256" key="8">
    <source>
        <dbReference type="SAM" id="Phobius"/>
    </source>
</evidence>
<accession>A0A6L2P173</accession>
<keyword evidence="6 8" id="KW-0472">Membrane</keyword>
<organism evidence="9">
    <name type="scientific">Tanacetum cinerariifolium</name>
    <name type="common">Dalmatian daisy</name>
    <name type="synonym">Chrysanthemum cinerariifolium</name>
    <dbReference type="NCBI Taxonomy" id="118510"/>
    <lineage>
        <taxon>Eukaryota</taxon>
        <taxon>Viridiplantae</taxon>
        <taxon>Streptophyta</taxon>
        <taxon>Embryophyta</taxon>
        <taxon>Tracheophyta</taxon>
        <taxon>Spermatophyta</taxon>
        <taxon>Magnoliopsida</taxon>
        <taxon>eudicotyledons</taxon>
        <taxon>Gunneridae</taxon>
        <taxon>Pentapetalae</taxon>
        <taxon>asterids</taxon>
        <taxon>campanulids</taxon>
        <taxon>Asterales</taxon>
        <taxon>Asteraceae</taxon>
        <taxon>Asteroideae</taxon>
        <taxon>Anthemideae</taxon>
        <taxon>Anthemidinae</taxon>
        <taxon>Tanacetum</taxon>
    </lineage>
</organism>
<evidence type="ECO:0000256" key="4">
    <source>
        <dbReference type="ARBA" id="ARBA00022692"/>
    </source>
</evidence>
<feature type="transmembrane region" description="Helical" evidence="8">
    <location>
        <begin position="160"/>
        <end position="179"/>
    </location>
</feature>
<evidence type="ECO:0000256" key="3">
    <source>
        <dbReference type="ARBA" id="ARBA00022448"/>
    </source>
</evidence>
<comment type="similarity">
    <text evidence="7">Belongs to the major facilitator superfamily. Phosphate:H(+) symporter (TC 2.A.1.9) family.</text>
</comment>
<dbReference type="PANTHER" id="PTHR31585">
    <property type="entry name" value="FOLATE-BIOPTERIN TRANSPORTER 1, CHLOROPLASTIC"/>
    <property type="match status" value="1"/>
</dbReference>
<keyword evidence="3" id="KW-0813">Transport</keyword>
<protein>
    <submittedName>
        <fullName evidence="9">Probable folate-biopterin transporter 6</fullName>
    </submittedName>
</protein>
<comment type="caution">
    <text evidence="9">The sequence shown here is derived from an EMBL/GenBank/DDBJ whole genome shotgun (WGS) entry which is preliminary data.</text>
</comment>
<feature type="transmembrane region" description="Helical" evidence="8">
    <location>
        <begin position="127"/>
        <end position="148"/>
    </location>
</feature>
<dbReference type="EMBL" id="BKCJ010010451">
    <property type="protein sequence ID" value="GEU91647.1"/>
    <property type="molecule type" value="Genomic_DNA"/>
</dbReference>
<dbReference type="AlphaFoldDB" id="A0A6L2P173"/>
<feature type="transmembrane region" description="Helical" evidence="8">
    <location>
        <begin position="191"/>
        <end position="213"/>
    </location>
</feature>
<dbReference type="InterPro" id="IPR039309">
    <property type="entry name" value="BT1"/>
</dbReference>
<dbReference type="PANTHER" id="PTHR31585:SF44">
    <property type="entry name" value="FOLATE-BIOPTERIN TRANSPORTER 6-RELATED"/>
    <property type="match status" value="1"/>
</dbReference>
<evidence type="ECO:0000256" key="2">
    <source>
        <dbReference type="ARBA" id="ARBA00007015"/>
    </source>
</evidence>
<evidence type="ECO:0000256" key="1">
    <source>
        <dbReference type="ARBA" id="ARBA00004141"/>
    </source>
</evidence>
<dbReference type="InterPro" id="IPR036259">
    <property type="entry name" value="MFS_trans_sf"/>
</dbReference>
<comment type="subcellular location">
    <subcellularLocation>
        <location evidence="1">Membrane</location>
        <topology evidence="1">Multi-pass membrane protein</topology>
    </subcellularLocation>
</comment>
<feature type="transmembrane region" description="Helical" evidence="8">
    <location>
        <begin position="56"/>
        <end position="86"/>
    </location>
</feature>
<dbReference type="SUPFAM" id="SSF103473">
    <property type="entry name" value="MFS general substrate transporter"/>
    <property type="match status" value="1"/>
</dbReference>
<feature type="transmembrane region" description="Helical" evidence="8">
    <location>
        <begin position="295"/>
        <end position="316"/>
    </location>
</feature>
<keyword evidence="4 8" id="KW-0812">Transmembrane</keyword>
<feature type="transmembrane region" description="Helical" evidence="8">
    <location>
        <begin position="243"/>
        <end position="266"/>
    </location>
</feature>
<feature type="transmembrane region" description="Helical" evidence="8">
    <location>
        <begin position="349"/>
        <end position="367"/>
    </location>
</feature>